<dbReference type="OrthoDB" id="9784272at2"/>
<dbReference type="Pfam" id="PF04542">
    <property type="entry name" value="Sigma70_r2"/>
    <property type="match status" value="1"/>
</dbReference>
<dbReference type="InterPro" id="IPR014284">
    <property type="entry name" value="RNA_pol_sigma-70_dom"/>
</dbReference>
<accession>A0A291M2V8</accession>
<evidence type="ECO:0000259" key="6">
    <source>
        <dbReference type="Pfam" id="PF04542"/>
    </source>
</evidence>
<keyword evidence="4" id="KW-0238">DNA-binding</keyword>
<evidence type="ECO:0000256" key="4">
    <source>
        <dbReference type="ARBA" id="ARBA00023125"/>
    </source>
</evidence>
<feature type="domain" description="RNA polymerase sigma-70 region 2" evidence="6">
    <location>
        <begin position="23"/>
        <end position="91"/>
    </location>
</feature>
<dbReference type="InterPro" id="IPR007627">
    <property type="entry name" value="RNA_pol_sigma70_r2"/>
</dbReference>
<dbReference type="CDD" id="cd06171">
    <property type="entry name" value="Sigma70_r4"/>
    <property type="match status" value="1"/>
</dbReference>
<dbReference type="PANTHER" id="PTHR43133:SF62">
    <property type="entry name" value="RNA POLYMERASE SIGMA FACTOR SIGZ"/>
    <property type="match status" value="1"/>
</dbReference>
<dbReference type="GO" id="GO:0006352">
    <property type="term" value="P:DNA-templated transcription initiation"/>
    <property type="evidence" value="ECO:0007669"/>
    <property type="project" value="InterPro"/>
</dbReference>
<dbReference type="SUPFAM" id="SSF88659">
    <property type="entry name" value="Sigma3 and sigma4 domains of RNA polymerase sigma factors"/>
    <property type="match status" value="1"/>
</dbReference>
<dbReference type="InterPro" id="IPR036388">
    <property type="entry name" value="WH-like_DNA-bd_sf"/>
</dbReference>
<organism evidence="8 9">
    <name type="scientific">Pacificitalea manganoxidans</name>
    <dbReference type="NCBI Taxonomy" id="1411902"/>
    <lineage>
        <taxon>Bacteria</taxon>
        <taxon>Pseudomonadati</taxon>
        <taxon>Pseudomonadota</taxon>
        <taxon>Alphaproteobacteria</taxon>
        <taxon>Rhodobacterales</taxon>
        <taxon>Paracoccaceae</taxon>
        <taxon>Pacificitalea</taxon>
    </lineage>
</organism>
<dbReference type="InterPro" id="IPR007630">
    <property type="entry name" value="RNA_pol_sigma70_r4"/>
</dbReference>
<dbReference type="Pfam" id="PF04545">
    <property type="entry name" value="Sigma70_r4"/>
    <property type="match status" value="1"/>
</dbReference>
<dbReference type="SUPFAM" id="SSF88946">
    <property type="entry name" value="Sigma2 domain of RNA polymerase sigma factors"/>
    <property type="match status" value="1"/>
</dbReference>
<feature type="domain" description="RNA polymerase sigma-70 region 4" evidence="7">
    <location>
        <begin position="123"/>
        <end position="172"/>
    </location>
</feature>
<gene>
    <name evidence="8" type="ORF">CBW24_03880</name>
</gene>
<reference evidence="8 9" key="1">
    <citation type="submission" date="2017-05" db="EMBL/GenBank/DDBJ databases">
        <title>Comparative genomic and metabolic analysis of manganese-oxidizing mechanisms in Celeribater manganoxidans DY25T: its adaption to the environment of polymetallic nodule.</title>
        <authorList>
            <person name="Wang X."/>
        </authorList>
    </citation>
    <scope>NUCLEOTIDE SEQUENCE [LARGE SCALE GENOMIC DNA]</scope>
    <source>
        <strain evidence="8 9">DY25</strain>
    </source>
</reference>
<evidence type="ECO:0000256" key="5">
    <source>
        <dbReference type="ARBA" id="ARBA00023163"/>
    </source>
</evidence>
<sequence length="178" mass="20255">MDAYARALRRVALHRDEAAFAELFQYFAPRIRAWLIKTGCAAAQADEVMQDAMTLVWRKARLYDPARAGAATWIFTIVRNRHIDLIRKQRRPEPEDLPWAASESPDPEATVAVTQDSAALRAAIARLPQRQRDVIARAYFADLSHSEIAEVMNLPLGTIKSRIRLGLERLRHELSARQ</sequence>
<keyword evidence="5" id="KW-0804">Transcription</keyword>
<comment type="similarity">
    <text evidence="1">Belongs to the sigma-70 factor family. ECF subfamily.</text>
</comment>
<dbReference type="InterPro" id="IPR013325">
    <property type="entry name" value="RNA_pol_sigma_r2"/>
</dbReference>
<dbReference type="RefSeq" id="WP_088663473.1">
    <property type="nucleotide sequence ID" value="NZ_CP021404.1"/>
</dbReference>
<dbReference type="EMBL" id="CP021404">
    <property type="protein sequence ID" value="ATI43296.1"/>
    <property type="molecule type" value="Genomic_DNA"/>
</dbReference>
<evidence type="ECO:0000256" key="3">
    <source>
        <dbReference type="ARBA" id="ARBA00023082"/>
    </source>
</evidence>
<dbReference type="GO" id="GO:0016987">
    <property type="term" value="F:sigma factor activity"/>
    <property type="evidence" value="ECO:0007669"/>
    <property type="project" value="UniProtKB-KW"/>
</dbReference>
<dbReference type="AlphaFoldDB" id="A0A291M2V8"/>
<dbReference type="KEGG" id="cmag:CBW24_03880"/>
<dbReference type="NCBIfam" id="TIGR02937">
    <property type="entry name" value="sigma70-ECF"/>
    <property type="match status" value="1"/>
</dbReference>
<keyword evidence="9" id="KW-1185">Reference proteome</keyword>
<dbReference type="InterPro" id="IPR013324">
    <property type="entry name" value="RNA_pol_sigma_r3/r4-like"/>
</dbReference>
<dbReference type="InterPro" id="IPR039425">
    <property type="entry name" value="RNA_pol_sigma-70-like"/>
</dbReference>
<evidence type="ECO:0000259" key="7">
    <source>
        <dbReference type="Pfam" id="PF04545"/>
    </source>
</evidence>
<dbReference type="PANTHER" id="PTHR43133">
    <property type="entry name" value="RNA POLYMERASE ECF-TYPE SIGMA FACTO"/>
    <property type="match status" value="1"/>
</dbReference>
<dbReference type="Proteomes" id="UP000219050">
    <property type="component" value="Chromosome"/>
</dbReference>
<evidence type="ECO:0000256" key="1">
    <source>
        <dbReference type="ARBA" id="ARBA00010641"/>
    </source>
</evidence>
<keyword evidence="3" id="KW-0731">Sigma factor</keyword>
<dbReference type="GO" id="GO:0003677">
    <property type="term" value="F:DNA binding"/>
    <property type="evidence" value="ECO:0007669"/>
    <property type="project" value="UniProtKB-KW"/>
</dbReference>
<evidence type="ECO:0000313" key="9">
    <source>
        <dbReference type="Proteomes" id="UP000219050"/>
    </source>
</evidence>
<evidence type="ECO:0000313" key="8">
    <source>
        <dbReference type="EMBL" id="ATI43296.1"/>
    </source>
</evidence>
<dbReference type="Gene3D" id="1.10.1740.10">
    <property type="match status" value="1"/>
</dbReference>
<protein>
    <submittedName>
        <fullName evidence="8">RNA polymerase subunit sigma</fullName>
    </submittedName>
</protein>
<dbReference type="Gene3D" id="1.10.10.10">
    <property type="entry name" value="Winged helix-like DNA-binding domain superfamily/Winged helix DNA-binding domain"/>
    <property type="match status" value="1"/>
</dbReference>
<keyword evidence="2" id="KW-0805">Transcription regulation</keyword>
<evidence type="ECO:0000256" key="2">
    <source>
        <dbReference type="ARBA" id="ARBA00023015"/>
    </source>
</evidence>
<name>A0A291M2V8_9RHOB</name>
<proteinExistence type="inferred from homology"/>